<gene>
    <name evidence="1" type="ORF">C4B63_2g883</name>
</gene>
<evidence type="ECO:0000313" key="2">
    <source>
        <dbReference type="Proteomes" id="UP000246121"/>
    </source>
</evidence>
<organism evidence="1 2">
    <name type="scientific">Trypanosoma cruzi</name>
    <dbReference type="NCBI Taxonomy" id="5693"/>
    <lineage>
        <taxon>Eukaryota</taxon>
        <taxon>Discoba</taxon>
        <taxon>Euglenozoa</taxon>
        <taxon>Kinetoplastea</taxon>
        <taxon>Metakinetoplastina</taxon>
        <taxon>Trypanosomatida</taxon>
        <taxon>Trypanosomatidae</taxon>
        <taxon>Trypanosoma</taxon>
        <taxon>Schizotrypanum</taxon>
    </lineage>
</organism>
<reference evidence="1 2" key="1">
    <citation type="journal article" date="2018" name="Microb. Genom.">
        <title>Expanding an expanded genome: long-read sequencing of Trypanosoma cruzi.</title>
        <authorList>
            <person name="Berna L."/>
            <person name="Rodriguez M."/>
            <person name="Chiribao M.L."/>
            <person name="Parodi-Talice A."/>
            <person name="Pita S."/>
            <person name="Rijo G."/>
            <person name="Alvarez-Valin F."/>
            <person name="Robello C."/>
        </authorList>
    </citation>
    <scope>NUCLEOTIDE SEQUENCE [LARGE SCALE GENOMIC DNA]</scope>
    <source>
        <strain evidence="1 2">Dm28c</strain>
    </source>
</reference>
<name>A0A2V2W1S7_TRYCR</name>
<dbReference type="VEuPathDB" id="TriTrypDB:C3747_1g829"/>
<dbReference type="VEuPathDB" id="TriTrypDB:BCY84_13885"/>
<dbReference type="VEuPathDB" id="TriTrypDB:Tc_MARK_5500"/>
<dbReference type="VEuPathDB" id="TriTrypDB:TcCLB.509671.164"/>
<sequence length="309" mass="36121">MFFTLGSWDEGIRAFLQNASQKEPQPWDMGYEERRRATHEPRVIRQLELEDEWKGTCMEGIWNGMRRFALPIDDYKVSEACFYEYLASVGINSVFLGNKLYGIFRLDKCSEVDFLRVCKAIHLGLTDTSTSFNFLEHCYKSLPLSPISEELERNTVIKVSELQRRKKDQKTAAAELRLQQLEGILQYYEETGETIFDIGAFCSLFFDEKWRYWAGSFIKQLLEAAAKYFSFPYGVFPTIPLRWAKTTEPLPYDRNALHDADSLLLRNVELTERGNADGKRKGRKASWTFIKKKVKKCGMLRFCTWRQIL</sequence>
<dbReference type="VEuPathDB" id="TriTrypDB:TcG_05432"/>
<protein>
    <submittedName>
        <fullName evidence="1">Uncharacterized protein</fullName>
    </submittedName>
</protein>
<accession>A0A2V2W1S7</accession>
<proteinExistence type="predicted"/>
<dbReference type="VEuPathDB" id="TriTrypDB:TcCLB.510763.70"/>
<comment type="caution">
    <text evidence="1">The sequence shown here is derived from an EMBL/GenBank/DDBJ whole genome shotgun (WGS) entry which is preliminary data.</text>
</comment>
<dbReference type="VEuPathDB" id="TriTrypDB:TCDM_07943"/>
<dbReference type="VEuPathDB" id="TriTrypDB:TcBrA4_0063790"/>
<dbReference type="VEuPathDB" id="TriTrypDB:TCSYLVIO_001086"/>
<dbReference type="AlphaFoldDB" id="A0A2V2W1S7"/>
<dbReference type="VEuPathDB" id="TriTrypDB:ECC02_008410"/>
<dbReference type="VEuPathDB" id="TriTrypDB:C4B63_2g883"/>
<dbReference type="EMBL" id="PRFA01000002">
    <property type="protein sequence ID" value="PWV02285.1"/>
    <property type="molecule type" value="Genomic_DNA"/>
</dbReference>
<evidence type="ECO:0000313" key="1">
    <source>
        <dbReference type="EMBL" id="PWV02285.1"/>
    </source>
</evidence>
<dbReference type="Proteomes" id="UP000246121">
    <property type="component" value="Unassembled WGS sequence"/>
</dbReference>
<dbReference type="VEuPathDB" id="TriTrypDB:TcYC6_0067640"/>
<dbReference type="VEuPathDB" id="TriTrypDB:TcCL_NonESM05206"/>